<keyword evidence="1" id="KW-0805">Transcription regulation</keyword>
<dbReference type="InterPro" id="IPR051011">
    <property type="entry name" value="Metal_resp_trans_reg"/>
</dbReference>
<dbReference type="InterPro" id="IPR036388">
    <property type="entry name" value="WH-like_DNA-bd_sf"/>
</dbReference>
<dbReference type="SMART" id="SM00418">
    <property type="entry name" value="HTH_ARSR"/>
    <property type="match status" value="1"/>
</dbReference>
<evidence type="ECO:0000256" key="2">
    <source>
        <dbReference type="ARBA" id="ARBA00023125"/>
    </source>
</evidence>
<dbReference type="PRINTS" id="PR00778">
    <property type="entry name" value="HTHARSR"/>
</dbReference>
<dbReference type="GO" id="GO:0003677">
    <property type="term" value="F:DNA binding"/>
    <property type="evidence" value="ECO:0007669"/>
    <property type="project" value="UniProtKB-KW"/>
</dbReference>
<evidence type="ECO:0000259" key="4">
    <source>
        <dbReference type="PROSITE" id="PS50987"/>
    </source>
</evidence>
<dbReference type="CDD" id="cd00090">
    <property type="entry name" value="HTH_ARSR"/>
    <property type="match status" value="1"/>
</dbReference>
<evidence type="ECO:0000256" key="1">
    <source>
        <dbReference type="ARBA" id="ARBA00023015"/>
    </source>
</evidence>
<dbReference type="EMBL" id="JADBEC010000001">
    <property type="protein sequence ID" value="MBE1504138.1"/>
    <property type="molecule type" value="Genomic_DNA"/>
</dbReference>
<evidence type="ECO:0000256" key="3">
    <source>
        <dbReference type="ARBA" id="ARBA00023163"/>
    </source>
</evidence>
<dbReference type="Gene3D" id="1.10.10.10">
    <property type="entry name" value="Winged helix-like DNA-binding domain superfamily/Winged helix DNA-binding domain"/>
    <property type="match status" value="1"/>
</dbReference>
<keyword evidence="2 5" id="KW-0238">DNA-binding</keyword>
<protein>
    <submittedName>
        <fullName evidence="5">DNA-binding transcriptional ArsR family regulator</fullName>
    </submittedName>
</protein>
<keyword evidence="3" id="KW-0804">Transcription</keyword>
<dbReference type="InterPro" id="IPR001845">
    <property type="entry name" value="HTH_ArsR_DNA-bd_dom"/>
</dbReference>
<dbReference type="PANTHER" id="PTHR43132">
    <property type="entry name" value="ARSENICAL RESISTANCE OPERON REPRESSOR ARSR-RELATED"/>
    <property type="match status" value="1"/>
</dbReference>
<comment type="caution">
    <text evidence="5">The sequence shown here is derived from an EMBL/GenBank/DDBJ whole genome shotgun (WGS) entry which is preliminary data.</text>
</comment>
<dbReference type="PROSITE" id="PS50987">
    <property type="entry name" value="HTH_ARSR_2"/>
    <property type="match status" value="1"/>
</dbReference>
<sequence length="103" mass="11777">MNTDSFEKKADLLLVMANAHRLRMLKTLAEREVAVNNLADIIGISQSALSQHLAKLRSRDLVKTRRDAQTIYYSVKSEKVHVILEMLSEMFDEVHTTDHRLVG</sequence>
<keyword evidence="6" id="KW-1185">Reference proteome</keyword>
<organism evidence="5 6">
    <name type="scientific">Rhizobium viscosum</name>
    <name type="common">Arthrobacter viscosus</name>
    <dbReference type="NCBI Taxonomy" id="1673"/>
    <lineage>
        <taxon>Bacteria</taxon>
        <taxon>Pseudomonadati</taxon>
        <taxon>Pseudomonadota</taxon>
        <taxon>Alphaproteobacteria</taxon>
        <taxon>Hyphomicrobiales</taxon>
        <taxon>Rhizobiaceae</taxon>
        <taxon>Rhizobium/Agrobacterium group</taxon>
        <taxon>Rhizobium</taxon>
    </lineage>
</organism>
<dbReference type="Proteomes" id="UP000620262">
    <property type="component" value="Unassembled WGS sequence"/>
</dbReference>
<gene>
    <name evidence="5" type="ORF">H4W29_001319</name>
</gene>
<feature type="domain" description="HTH arsR-type" evidence="4">
    <location>
        <begin position="1"/>
        <end position="95"/>
    </location>
</feature>
<evidence type="ECO:0000313" key="5">
    <source>
        <dbReference type="EMBL" id="MBE1504138.1"/>
    </source>
</evidence>
<dbReference type="NCBIfam" id="NF033788">
    <property type="entry name" value="HTH_metalloreg"/>
    <property type="match status" value="1"/>
</dbReference>
<dbReference type="PANTHER" id="PTHR43132:SF2">
    <property type="entry name" value="ARSENICAL RESISTANCE OPERON REPRESSOR ARSR-RELATED"/>
    <property type="match status" value="1"/>
</dbReference>
<evidence type="ECO:0000313" key="6">
    <source>
        <dbReference type="Proteomes" id="UP000620262"/>
    </source>
</evidence>
<dbReference type="RefSeq" id="WP_192728212.1">
    <property type="nucleotide sequence ID" value="NZ_BAAAVL010000001.1"/>
</dbReference>
<dbReference type="Pfam" id="PF01022">
    <property type="entry name" value="HTH_5"/>
    <property type="match status" value="1"/>
</dbReference>
<name>A0ABR9ILT3_RHIVS</name>
<dbReference type="SUPFAM" id="SSF46785">
    <property type="entry name" value="Winged helix' DNA-binding domain"/>
    <property type="match status" value="1"/>
</dbReference>
<proteinExistence type="predicted"/>
<dbReference type="InterPro" id="IPR036390">
    <property type="entry name" value="WH_DNA-bd_sf"/>
</dbReference>
<dbReference type="InterPro" id="IPR011991">
    <property type="entry name" value="ArsR-like_HTH"/>
</dbReference>
<reference evidence="5 6" key="1">
    <citation type="submission" date="2020-10" db="EMBL/GenBank/DDBJ databases">
        <title>Sequencing the genomes of 1000 actinobacteria strains.</title>
        <authorList>
            <person name="Klenk H.-P."/>
        </authorList>
    </citation>
    <scope>NUCLEOTIDE SEQUENCE [LARGE SCALE GENOMIC DNA]</scope>
    <source>
        <strain evidence="5 6">DSM 7307</strain>
    </source>
</reference>
<accession>A0ABR9ILT3</accession>